<accession>A0A4R1NHI0</accession>
<dbReference type="Gene3D" id="3.40.630.30">
    <property type="match status" value="1"/>
</dbReference>
<evidence type="ECO:0000313" key="3">
    <source>
        <dbReference type="Proteomes" id="UP000294555"/>
    </source>
</evidence>
<organism evidence="2 3">
    <name type="scientific">Sodalis ligni</name>
    <dbReference type="NCBI Taxonomy" id="2697027"/>
    <lineage>
        <taxon>Bacteria</taxon>
        <taxon>Pseudomonadati</taxon>
        <taxon>Pseudomonadota</taxon>
        <taxon>Gammaproteobacteria</taxon>
        <taxon>Enterobacterales</taxon>
        <taxon>Bruguierivoracaceae</taxon>
        <taxon>Sodalis</taxon>
    </lineage>
</organism>
<protein>
    <submittedName>
        <fullName evidence="2">Acetyltransferase (GNAT) family protein</fullName>
    </submittedName>
</protein>
<dbReference type="CDD" id="cd04301">
    <property type="entry name" value="NAT_SF"/>
    <property type="match status" value="1"/>
</dbReference>
<feature type="domain" description="N-acetyltransferase" evidence="1">
    <location>
        <begin position="2"/>
        <end position="142"/>
    </location>
</feature>
<dbReference type="Proteomes" id="UP000294555">
    <property type="component" value="Unassembled WGS sequence"/>
</dbReference>
<dbReference type="GO" id="GO:0016747">
    <property type="term" value="F:acyltransferase activity, transferring groups other than amino-acyl groups"/>
    <property type="evidence" value="ECO:0007669"/>
    <property type="project" value="InterPro"/>
</dbReference>
<name>A0A4R1NHI0_9GAMM</name>
<gene>
    <name evidence="2" type="ORF">EZJ58_3455</name>
</gene>
<dbReference type="Pfam" id="PF13508">
    <property type="entry name" value="Acetyltransf_7"/>
    <property type="match status" value="1"/>
</dbReference>
<keyword evidence="3" id="KW-1185">Reference proteome</keyword>
<sequence length="143" mass="16032">MAIIYTDEIITATEYNELRNSVGWSVPTNRCAEQALAHSLYICSAYQGQQIVGSGRVVGDGSLIFCIMDLMVHPDFQHRYGIGVRILHNIFHYLKVHACPEADILGMAALGRERFYEKMGFVIRPTDSLGAGMVMPYAKLLKY</sequence>
<keyword evidence="2" id="KW-0808">Transferase</keyword>
<evidence type="ECO:0000313" key="2">
    <source>
        <dbReference type="EMBL" id="TCL05281.1"/>
    </source>
</evidence>
<dbReference type="InterPro" id="IPR000182">
    <property type="entry name" value="GNAT_dom"/>
</dbReference>
<comment type="caution">
    <text evidence="2">The sequence shown here is derived from an EMBL/GenBank/DDBJ whole genome shotgun (WGS) entry which is preliminary data.</text>
</comment>
<dbReference type="InterPro" id="IPR016181">
    <property type="entry name" value="Acyl_CoA_acyltransferase"/>
</dbReference>
<reference evidence="2 3" key="1">
    <citation type="submission" date="2019-02" db="EMBL/GenBank/DDBJ databases">
        <title>Investigation of anaerobic lignin degradation for improved lignocellulosic biofuels.</title>
        <authorList>
            <person name="Deangelis K."/>
        </authorList>
    </citation>
    <scope>NUCLEOTIDE SEQUENCE [LARGE SCALE GENOMIC DNA]</scope>
    <source>
        <strain evidence="2 3">159R</strain>
    </source>
</reference>
<dbReference type="AlphaFoldDB" id="A0A4R1NHI0"/>
<dbReference type="PROSITE" id="PS51186">
    <property type="entry name" value="GNAT"/>
    <property type="match status" value="1"/>
</dbReference>
<dbReference type="SUPFAM" id="SSF55729">
    <property type="entry name" value="Acyl-CoA N-acyltransferases (Nat)"/>
    <property type="match status" value="1"/>
</dbReference>
<dbReference type="EMBL" id="SJOI01000001">
    <property type="protein sequence ID" value="TCL05281.1"/>
    <property type="molecule type" value="Genomic_DNA"/>
</dbReference>
<evidence type="ECO:0000259" key="1">
    <source>
        <dbReference type="PROSITE" id="PS51186"/>
    </source>
</evidence>
<dbReference type="OrthoDB" id="9775804at2"/>
<proteinExistence type="predicted"/>